<dbReference type="SUPFAM" id="SSF109604">
    <property type="entry name" value="HD-domain/PDEase-like"/>
    <property type="match status" value="1"/>
</dbReference>
<dbReference type="PROSITE" id="PS50110">
    <property type="entry name" value="RESPONSE_REGULATORY"/>
    <property type="match status" value="1"/>
</dbReference>
<keyword evidence="5" id="KW-1185">Reference proteome</keyword>
<dbReference type="PROSITE" id="PS51832">
    <property type="entry name" value="HD_GYP"/>
    <property type="match status" value="1"/>
</dbReference>
<keyword evidence="1" id="KW-0597">Phosphoprotein</keyword>
<protein>
    <submittedName>
        <fullName evidence="4">Cyclic di-GMP phosphodiesterase response regulator RpfG</fullName>
        <ecNumber evidence="4">3.1.4.-</ecNumber>
    </submittedName>
</protein>
<feature type="modified residue" description="4-aspartylphosphate" evidence="1">
    <location>
        <position position="53"/>
    </location>
</feature>
<proteinExistence type="predicted"/>
<dbReference type="RefSeq" id="WP_215218030.1">
    <property type="nucleotide sequence ID" value="NZ_OU015430.1"/>
</dbReference>
<dbReference type="SMART" id="SM00448">
    <property type="entry name" value="REC"/>
    <property type="match status" value="1"/>
</dbReference>
<reference evidence="4 5" key="1">
    <citation type="submission" date="2021-04" db="EMBL/GenBank/DDBJ databases">
        <authorList>
            <person name="Rodrigo-Torres L."/>
            <person name="Arahal R. D."/>
            <person name="Lucena T."/>
        </authorList>
    </citation>
    <scope>NUCLEOTIDE SEQUENCE [LARGE SCALE GENOMIC DNA]</scope>
    <source>
        <strain evidence="4 5">CECT 30171</strain>
    </source>
</reference>
<dbReference type="EMBL" id="OU015430">
    <property type="protein sequence ID" value="CAG4973265.1"/>
    <property type="molecule type" value="Genomic_DNA"/>
</dbReference>
<dbReference type="EC" id="3.1.4.-" evidence="4"/>
<accession>A0ABM8UFE5</accession>
<evidence type="ECO:0000259" key="3">
    <source>
        <dbReference type="PROSITE" id="PS51832"/>
    </source>
</evidence>
<organism evidence="4 5">
    <name type="scientific">Novilysobacter luteus</name>
    <dbReference type="NCBI Taxonomy" id="2822368"/>
    <lineage>
        <taxon>Bacteria</taxon>
        <taxon>Pseudomonadati</taxon>
        <taxon>Pseudomonadota</taxon>
        <taxon>Gammaproteobacteria</taxon>
        <taxon>Lysobacterales</taxon>
        <taxon>Lysobacteraceae</taxon>
        <taxon>Novilysobacter</taxon>
    </lineage>
</organism>
<dbReference type="Pfam" id="PF13487">
    <property type="entry name" value="HD_5"/>
    <property type="match status" value="1"/>
</dbReference>
<dbReference type="Proteomes" id="UP000680116">
    <property type="component" value="Chromosome"/>
</dbReference>
<dbReference type="InterPro" id="IPR052020">
    <property type="entry name" value="Cyclic_di-GMP/3'3'-cGAMP_PDE"/>
</dbReference>
<dbReference type="SMART" id="SM00471">
    <property type="entry name" value="HDc"/>
    <property type="match status" value="1"/>
</dbReference>
<dbReference type="Pfam" id="PF00072">
    <property type="entry name" value="Response_reg"/>
    <property type="match status" value="1"/>
</dbReference>
<dbReference type="InterPro" id="IPR011006">
    <property type="entry name" value="CheY-like_superfamily"/>
</dbReference>
<dbReference type="Gene3D" id="3.40.50.2300">
    <property type="match status" value="1"/>
</dbReference>
<evidence type="ECO:0000256" key="1">
    <source>
        <dbReference type="PROSITE-ProRule" id="PRU00169"/>
    </source>
</evidence>
<evidence type="ECO:0000259" key="2">
    <source>
        <dbReference type="PROSITE" id="PS50110"/>
    </source>
</evidence>
<sequence>MNVVIVDDQTSARTMLRHIIEDIAPQLAVHDFGEPDCALDWCEANQPDLLLLDYRMPGMDGLEFARRFRRVPVRRDIPIILVTVVGDEPVRQAALDAGVIDFLVKPVRPRELRARCRNLLQLRQQSENVKQRALSLEQRLLASMHEVEQRERETLSRLALAIEYRDSGTSASLERMARVAGLIAERVGLFEDEVRLVEMAAPLHDIGKIAIPDSVLLKAGPLDDDEARIMRSHPRIGHKLLGGSHNRFVQTASVIALRHHERFDGSGYPDGLRGEDIPIEARIVAVADVLDALISPRPYKPAWSLADALAYLQEQSGRLFDPVCVSALVQSRERLEEICRQFPGTTPRTGME</sequence>
<dbReference type="GO" id="GO:0016787">
    <property type="term" value="F:hydrolase activity"/>
    <property type="evidence" value="ECO:0007669"/>
    <property type="project" value="UniProtKB-KW"/>
</dbReference>
<feature type="domain" description="Response regulatory" evidence="2">
    <location>
        <begin position="2"/>
        <end position="120"/>
    </location>
</feature>
<feature type="domain" description="HD-GYP" evidence="3">
    <location>
        <begin position="147"/>
        <end position="344"/>
    </location>
</feature>
<dbReference type="PANTHER" id="PTHR45228:SF1">
    <property type="entry name" value="CYCLIC DI-GMP PHOSPHODIESTERASE TM_0186"/>
    <property type="match status" value="1"/>
</dbReference>
<evidence type="ECO:0000313" key="5">
    <source>
        <dbReference type="Proteomes" id="UP000680116"/>
    </source>
</evidence>
<keyword evidence="4" id="KW-0378">Hydrolase</keyword>
<dbReference type="InterPro" id="IPR001789">
    <property type="entry name" value="Sig_transdc_resp-reg_receiver"/>
</dbReference>
<dbReference type="InterPro" id="IPR003607">
    <property type="entry name" value="HD/PDEase_dom"/>
</dbReference>
<dbReference type="Gene3D" id="1.10.3210.10">
    <property type="entry name" value="Hypothetical protein af1432"/>
    <property type="match status" value="1"/>
</dbReference>
<dbReference type="PANTHER" id="PTHR45228">
    <property type="entry name" value="CYCLIC DI-GMP PHOSPHODIESTERASE TM_0186-RELATED"/>
    <property type="match status" value="1"/>
</dbReference>
<evidence type="ECO:0000313" key="4">
    <source>
        <dbReference type="EMBL" id="CAG4973265.1"/>
    </source>
</evidence>
<gene>
    <name evidence="4" type="primary">rpfG</name>
    <name evidence="4" type="ORF">LYB30171_01415</name>
</gene>
<dbReference type="CDD" id="cd00077">
    <property type="entry name" value="HDc"/>
    <property type="match status" value="1"/>
</dbReference>
<dbReference type="InterPro" id="IPR037522">
    <property type="entry name" value="HD_GYP_dom"/>
</dbReference>
<dbReference type="SUPFAM" id="SSF52172">
    <property type="entry name" value="CheY-like"/>
    <property type="match status" value="1"/>
</dbReference>
<name>A0ABM8UFE5_9GAMM</name>